<dbReference type="RefSeq" id="WP_305022628.1">
    <property type="nucleotide sequence ID" value="NZ_JAUQTB010000001.1"/>
</dbReference>
<dbReference type="Proteomes" id="UP001240171">
    <property type="component" value="Unassembled WGS sequence"/>
</dbReference>
<evidence type="ECO:0000313" key="1">
    <source>
        <dbReference type="EMBL" id="MDO7905465.1"/>
    </source>
</evidence>
<sequence>MSSHETKEVCGQHVHRYVAVWTVEGKVYDGIVDHVDDEKLYLAVPVGGGEMDDRFPQGEPRAFVPGYPIPPGGYINAYPSYPVYPPYGYPYIRRRFNPLILPLATLTAISLLPYY</sequence>
<accession>A0ABT9C875</accession>
<proteinExistence type="predicted"/>
<evidence type="ECO:0008006" key="3">
    <source>
        <dbReference type="Google" id="ProtNLM"/>
    </source>
</evidence>
<keyword evidence="2" id="KW-1185">Reference proteome</keyword>
<organism evidence="1 2">
    <name type="scientific">Paenibacillus lacisoli</name>
    <dbReference type="NCBI Taxonomy" id="3064525"/>
    <lineage>
        <taxon>Bacteria</taxon>
        <taxon>Bacillati</taxon>
        <taxon>Bacillota</taxon>
        <taxon>Bacilli</taxon>
        <taxon>Bacillales</taxon>
        <taxon>Paenibacillaceae</taxon>
        <taxon>Paenibacillus</taxon>
    </lineage>
</organism>
<reference evidence="1 2" key="1">
    <citation type="submission" date="2023-07" db="EMBL/GenBank/DDBJ databases">
        <title>Paenibacillus sp. JX-17 nov. isolated from soil.</title>
        <authorList>
            <person name="Wan Y."/>
            <person name="Liu B."/>
        </authorList>
    </citation>
    <scope>NUCLEOTIDE SEQUENCE [LARGE SCALE GENOMIC DNA]</scope>
    <source>
        <strain evidence="1 2">JX-17</strain>
    </source>
</reference>
<protein>
    <recommendedName>
        <fullName evidence="3">Phosphatidylinositol kinase</fullName>
    </recommendedName>
</protein>
<name>A0ABT9C875_9BACL</name>
<dbReference type="EMBL" id="JAUQTB010000001">
    <property type="protein sequence ID" value="MDO7905465.1"/>
    <property type="molecule type" value="Genomic_DNA"/>
</dbReference>
<evidence type="ECO:0000313" key="2">
    <source>
        <dbReference type="Proteomes" id="UP001240171"/>
    </source>
</evidence>
<comment type="caution">
    <text evidence="1">The sequence shown here is derived from an EMBL/GenBank/DDBJ whole genome shotgun (WGS) entry which is preliminary data.</text>
</comment>
<gene>
    <name evidence="1" type="ORF">Q5741_03445</name>
</gene>